<sequence>MNREKNSASIPNDLIPEILSRLPAKSTGRFRCVSKLWGSMLCRSYFTELFLARSSARPRLLIGILQDGDWFFFSCPQPQSPYDNSSIVLAADFHMKFGRAPSYDYKRCRYASGLLYFMRMHFSSEDKDGKRVICNPITRKFEILPNLRRITQRSFTELLGFDPIGNEWKVLSMNNRGNYNDNVHYILTLGTENVRWRKIQGPFNHDVRGAGICISGVLYYLAYESDDRIYVIGCFDVRSETFKSIVLNCSYQASTTLVNYKGKLGVINLTHANEHGFPLQLRMTVLEDFEKQEWSTYVYTLMAENIVVKYVSVVGMTATGEIVLVSLRVEAMGVRESIIRRQYFPQLFHTRRGVELLLLSLASESLWEVVSCSSRRFSYELLQRHKPNSCSYASSLIYFPTIQISKEWDDEVRAICNPSTRQYAILPPDLRTTYQNFGPLLGFDPIGKQFKVLVFNCRVGNEMVYHIVTLGTENVRWREIICPFTYEPRWKRSICINGILYYLAVNSNVSSSVINYKLINYKGKLGLVDLEKDYNAGYLLGLRMQVLEDVEKGE</sequence>
<feature type="domain" description="F-box" evidence="1">
    <location>
        <begin position="10"/>
        <end position="50"/>
    </location>
</feature>
<dbReference type="PANTHER" id="PTHR31111">
    <property type="entry name" value="BNAA05G37150D PROTEIN-RELATED"/>
    <property type="match status" value="1"/>
</dbReference>
<dbReference type="EMBL" id="CACRSJ010000104">
    <property type="protein sequence ID" value="VYS47655.1"/>
    <property type="molecule type" value="Genomic_DNA"/>
</dbReference>
<dbReference type="Proteomes" id="UP000426265">
    <property type="component" value="Unassembled WGS sequence"/>
</dbReference>
<dbReference type="AlphaFoldDB" id="A0A654EFK9"/>
<dbReference type="ExpressionAtlas" id="A0A654EFK9">
    <property type="expression patterns" value="baseline and differential"/>
</dbReference>
<dbReference type="SUPFAM" id="SSF81383">
    <property type="entry name" value="F-box domain"/>
    <property type="match status" value="1"/>
</dbReference>
<dbReference type="InterPro" id="IPR017451">
    <property type="entry name" value="F-box-assoc_interact_dom"/>
</dbReference>
<dbReference type="Pfam" id="PF08268">
    <property type="entry name" value="FBA_3"/>
    <property type="match status" value="2"/>
</dbReference>
<dbReference type="Pfam" id="PF00646">
    <property type="entry name" value="F-box"/>
    <property type="match status" value="1"/>
</dbReference>
<dbReference type="InterPro" id="IPR036047">
    <property type="entry name" value="F-box-like_dom_sf"/>
</dbReference>
<gene>
    <name evidence="2" type="ORF">AN1_LOCUS3142</name>
</gene>
<accession>A0A654EFK9</accession>
<dbReference type="InterPro" id="IPR001810">
    <property type="entry name" value="F-box_dom"/>
</dbReference>
<dbReference type="NCBIfam" id="TIGR01640">
    <property type="entry name" value="F_box_assoc_1"/>
    <property type="match status" value="2"/>
</dbReference>
<dbReference type="SMART" id="SM00256">
    <property type="entry name" value="FBOX"/>
    <property type="match status" value="1"/>
</dbReference>
<protein>
    <recommendedName>
        <fullName evidence="1">F-box domain-containing protein</fullName>
    </recommendedName>
</protein>
<name>A0A654EFK9_ARATH</name>
<evidence type="ECO:0000259" key="1">
    <source>
        <dbReference type="SMART" id="SM00256"/>
    </source>
</evidence>
<dbReference type="InterPro" id="IPR013187">
    <property type="entry name" value="F-box-assoc_dom_typ3"/>
</dbReference>
<dbReference type="PANTHER" id="PTHR31111:SF130">
    <property type="entry name" value="F-BOX ASSOCIATED UBIQUITINATION EFFECTOR FAMILY PROTEIN"/>
    <property type="match status" value="1"/>
</dbReference>
<evidence type="ECO:0000313" key="3">
    <source>
        <dbReference type="Proteomes" id="UP000426265"/>
    </source>
</evidence>
<proteinExistence type="predicted"/>
<reference evidence="2 3" key="1">
    <citation type="submission" date="2019-11" db="EMBL/GenBank/DDBJ databases">
        <authorList>
            <person name="Jiao W.-B."/>
            <person name="Schneeberger K."/>
        </authorList>
    </citation>
    <scope>NUCLEOTIDE SEQUENCE [LARGE SCALE GENOMIC DNA]</scope>
    <source>
        <strain evidence="3">cv. An-1</strain>
    </source>
</reference>
<evidence type="ECO:0000313" key="2">
    <source>
        <dbReference type="EMBL" id="VYS47655.1"/>
    </source>
</evidence>
<organism evidence="2 3">
    <name type="scientific">Arabidopsis thaliana</name>
    <name type="common">Mouse-ear cress</name>
    <dbReference type="NCBI Taxonomy" id="3702"/>
    <lineage>
        <taxon>Eukaryota</taxon>
        <taxon>Viridiplantae</taxon>
        <taxon>Streptophyta</taxon>
        <taxon>Embryophyta</taxon>
        <taxon>Tracheophyta</taxon>
        <taxon>Spermatophyta</taxon>
        <taxon>Magnoliopsida</taxon>
        <taxon>eudicotyledons</taxon>
        <taxon>Gunneridae</taxon>
        <taxon>Pentapetalae</taxon>
        <taxon>rosids</taxon>
        <taxon>malvids</taxon>
        <taxon>Brassicales</taxon>
        <taxon>Brassicaceae</taxon>
        <taxon>Camelineae</taxon>
        <taxon>Arabidopsis</taxon>
    </lineage>
</organism>